<sequence length="62" mass="7298">MKKDYVTHQELDQATDKLNHRIDLLEAHIDTKFESINTKFSDMKVWFLGIVITIILSGLFFK</sequence>
<comment type="caution">
    <text evidence="2">The sequence shown here is derived from an EMBL/GenBank/DDBJ whole genome shotgun (WGS) entry which is preliminary data.</text>
</comment>
<evidence type="ECO:0008006" key="4">
    <source>
        <dbReference type="Google" id="ProtNLM"/>
    </source>
</evidence>
<organism evidence="2 3">
    <name type="scientific">Loigolactobacillus bifermentans DSM 20003</name>
    <dbReference type="NCBI Taxonomy" id="1423726"/>
    <lineage>
        <taxon>Bacteria</taxon>
        <taxon>Bacillati</taxon>
        <taxon>Bacillota</taxon>
        <taxon>Bacilli</taxon>
        <taxon>Lactobacillales</taxon>
        <taxon>Lactobacillaceae</taxon>
        <taxon>Loigolactobacillus</taxon>
    </lineage>
</organism>
<keyword evidence="3" id="KW-1185">Reference proteome</keyword>
<dbReference type="RefSeq" id="WP_155797772.1">
    <property type="nucleotide sequence ID" value="NZ_AZDA01000092.1"/>
</dbReference>
<evidence type="ECO:0000313" key="2">
    <source>
        <dbReference type="EMBL" id="KRK34413.1"/>
    </source>
</evidence>
<protein>
    <recommendedName>
        <fullName evidence="4">Haemolysin XhlA</fullName>
    </recommendedName>
</protein>
<gene>
    <name evidence="2" type="ORF">FC07_GL000622</name>
</gene>
<keyword evidence="1" id="KW-0812">Transmembrane</keyword>
<reference evidence="2 3" key="1">
    <citation type="journal article" date="2015" name="Genome Announc.">
        <title>Expanding the biotechnology potential of lactobacilli through comparative genomics of 213 strains and associated genera.</title>
        <authorList>
            <person name="Sun Z."/>
            <person name="Harris H.M."/>
            <person name="McCann A."/>
            <person name="Guo C."/>
            <person name="Argimon S."/>
            <person name="Zhang W."/>
            <person name="Yang X."/>
            <person name="Jeffery I.B."/>
            <person name="Cooney J.C."/>
            <person name="Kagawa T.F."/>
            <person name="Liu W."/>
            <person name="Song Y."/>
            <person name="Salvetti E."/>
            <person name="Wrobel A."/>
            <person name="Rasinkangas P."/>
            <person name="Parkhill J."/>
            <person name="Rea M.C."/>
            <person name="O'Sullivan O."/>
            <person name="Ritari J."/>
            <person name="Douillard F.P."/>
            <person name="Paul Ross R."/>
            <person name="Yang R."/>
            <person name="Briner A.E."/>
            <person name="Felis G.E."/>
            <person name="de Vos W.M."/>
            <person name="Barrangou R."/>
            <person name="Klaenhammer T.R."/>
            <person name="Caufield P.W."/>
            <person name="Cui Y."/>
            <person name="Zhang H."/>
            <person name="O'Toole P.W."/>
        </authorList>
    </citation>
    <scope>NUCLEOTIDE SEQUENCE [LARGE SCALE GENOMIC DNA]</scope>
    <source>
        <strain evidence="2 3">DSM 20003</strain>
    </source>
</reference>
<evidence type="ECO:0000256" key="1">
    <source>
        <dbReference type="SAM" id="Phobius"/>
    </source>
</evidence>
<accession>A0A0R1GK43</accession>
<name>A0A0R1GK43_9LACO</name>
<keyword evidence="1" id="KW-1133">Transmembrane helix</keyword>
<evidence type="ECO:0000313" key="3">
    <source>
        <dbReference type="Proteomes" id="UP000051461"/>
    </source>
</evidence>
<dbReference type="EMBL" id="AZDA01000092">
    <property type="protein sequence ID" value="KRK34413.1"/>
    <property type="molecule type" value="Genomic_DNA"/>
</dbReference>
<dbReference type="OrthoDB" id="2329551at2"/>
<proteinExistence type="predicted"/>
<dbReference type="PATRIC" id="fig|1423726.3.peg.644"/>
<dbReference type="Proteomes" id="UP000051461">
    <property type="component" value="Unassembled WGS sequence"/>
</dbReference>
<keyword evidence="1" id="KW-0472">Membrane</keyword>
<dbReference type="AlphaFoldDB" id="A0A0R1GK43"/>
<feature type="transmembrane region" description="Helical" evidence="1">
    <location>
        <begin position="43"/>
        <end position="61"/>
    </location>
</feature>